<dbReference type="Proteomes" id="UP000694546">
    <property type="component" value="Chromosome 17"/>
</dbReference>
<dbReference type="SUPFAM" id="SSF54117">
    <property type="entry name" value="Interleukin 8-like chemokines"/>
    <property type="match status" value="1"/>
</dbReference>
<evidence type="ECO:0000313" key="5">
    <source>
        <dbReference type="Proteomes" id="UP000694546"/>
    </source>
</evidence>
<reference evidence="4" key="1">
    <citation type="submission" date="2025-08" db="UniProtKB">
        <authorList>
            <consortium name="Ensembl"/>
        </authorList>
    </citation>
    <scope>IDENTIFICATION</scope>
</reference>
<feature type="chain" id="PRO_5034274306" description="Chemokine interleukin-8-like domain-containing protein" evidence="2">
    <location>
        <begin position="19"/>
        <end position="93"/>
    </location>
</feature>
<dbReference type="Pfam" id="PF00048">
    <property type="entry name" value="IL8"/>
    <property type="match status" value="1"/>
</dbReference>
<keyword evidence="5" id="KW-1185">Reference proteome</keyword>
<feature type="domain" description="Chemokine interleukin-8-like" evidence="3">
    <location>
        <begin position="35"/>
        <end position="93"/>
    </location>
</feature>
<dbReference type="SMART" id="SM00199">
    <property type="entry name" value="SCY"/>
    <property type="match status" value="1"/>
</dbReference>
<dbReference type="PANTHER" id="PTHR12015">
    <property type="entry name" value="SMALL INDUCIBLE CYTOKINE A"/>
    <property type="match status" value="1"/>
</dbReference>
<evidence type="ECO:0000256" key="2">
    <source>
        <dbReference type="SAM" id="SignalP"/>
    </source>
</evidence>
<dbReference type="InterPro" id="IPR001811">
    <property type="entry name" value="Chemokine_IL8-like_dom"/>
</dbReference>
<sequence>SLSLCLCLFVPHIDVMLSCLSLTFTCLLFSDGIGPDSCCFHYYERKVQFTKIRSYELTDGRCSQPAVILQIKGNVRICVNPEADWVKSAIRNF</sequence>
<dbReference type="InterPro" id="IPR036048">
    <property type="entry name" value="Interleukin_8-like_sf"/>
</dbReference>
<dbReference type="AlphaFoldDB" id="A0A8C5D108"/>
<keyword evidence="2" id="KW-0732">Signal</keyword>
<dbReference type="GO" id="GO:0005615">
    <property type="term" value="C:extracellular space"/>
    <property type="evidence" value="ECO:0007669"/>
    <property type="project" value="UniProtKB-KW"/>
</dbReference>
<dbReference type="GeneTree" id="ENSGT01150000288102"/>
<keyword evidence="1" id="KW-0202">Cytokine</keyword>
<dbReference type="Gene3D" id="2.40.50.40">
    <property type="match status" value="1"/>
</dbReference>
<reference evidence="4" key="2">
    <citation type="submission" date="2025-09" db="UniProtKB">
        <authorList>
            <consortium name="Ensembl"/>
        </authorList>
    </citation>
    <scope>IDENTIFICATION</scope>
</reference>
<dbReference type="GO" id="GO:0008009">
    <property type="term" value="F:chemokine activity"/>
    <property type="evidence" value="ECO:0007669"/>
    <property type="project" value="InterPro"/>
</dbReference>
<protein>
    <recommendedName>
        <fullName evidence="3">Chemokine interleukin-8-like domain-containing protein</fullName>
    </recommendedName>
</protein>
<name>A0A8C5D108_GADMO</name>
<dbReference type="Ensembl" id="ENSGMOT00000056580.1">
    <property type="protein sequence ID" value="ENSGMOP00000069199.1"/>
    <property type="gene ID" value="ENSGMOG00000023366.1"/>
</dbReference>
<evidence type="ECO:0000313" key="4">
    <source>
        <dbReference type="Ensembl" id="ENSGMOP00000069199.1"/>
    </source>
</evidence>
<dbReference type="InterPro" id="IPR039809">
    <property type="entry name" value="Chemokine_b/g/d"/>
</dbReference>
<dbReference type="GO" id="GO:0006955">
    <property type="term" value="P:immune response"/>
    <property type="evidence" value="ECO:0007669"/>
    <property type="project" value="InterPro"/>
</dbReference>
<evidence type="ECO:0000259" key="3">
    <source>
        <dbReference type="SMART" id="SM00199"/>
    </source>
</evidence>
<organism evidence="4 5">
    <name type="scientific">Gadus morhua</name>
    <name type="common">Atlantic cod</name>
    <dbReference type="NCBI Taxonomy" id="8049"/>
    <lineage>
        <taxon>Eukaryota</taxon>
        <taxon>Metazoa</taxon>
        <taxon>Chordata</taxon>
        <taxon>Craniata</taxon>
        <taxon>Vertebrata</taxon>
        <taxon>Euteleostomi</taxon>
        <taxon>Actinopterygii</taxon>
        <taxon>Neopterygii</taxon>
        <taxon>Teleostei</taxon>
        <taxon>Neoteleostei</taxon>
        <taxon>Acanthomorphata</taxon>
        <taxon>Zeiogadaria</taxon>
        <taxon>Gadariae</taxon>
        <taxon>Gadiformes</taxon>
        <taxon>Gadoidei</taxon>
        <taxon>Gadidae</taxon>
        <taxon>Gadus</taxon>
    </lineage>
</organism>
<dbReference type="OMA" id="IARAHCC"/>
<feature type="signal peptide" evidence="2">
    <location>
        <begin position="1"/>
        <end position="18"/>
    </location>
</feature>
<accession>A0A8C5D108</accession>
<proteinExistence type="predicted"/>
<evidence type="ECO:0000256" key="1">
    <source>
        <dbReference type="ARBA" id="ARBA00022514"/>
    </source>
</evidence>
<dbReference type="CDD" id="cd00272">
    <property type="entry name" value="Chemokine_CC"/>
    <property type="match status" value="1"/>
</dbReference>